<proteinExistence type="predicted"/>
<dbReference type="Proteomes" id="UP001066276">
    <property type="component" value="Chromosome 7"/>
</dbReference>
<keyword evidence="2" id="KW-1185">Reference proteome</keyword>
<evidence type="ECO:0000313" key="2">
    <source>
        <dbReference type="Proteomes" id="UP001066276"/>
    </source>
</evidence>
<accession>A0AAV7P334</accession>
<gene>
    <name evidence="1" type="ORF">NDU88_000206</name>
</gene>
<name>A0AAV7P334_PLEWA</name>
<organism evidence="1 2">
    <name type="scientific">Pleurodeles waltl</name>
    <name type="common">Iberian ribbed newt</name>
    <dbReference type="NCBI Taxonomy" id="8319"/>
    <lineage>
        <taxon>Eukaryota</taxon>
        <taxon>Metazoa</taxon>
        <taxon>Chordata</taxon>
        <taxon>Craniata</taxon>
        <taxon>Vertebrata</taxon>
        <taxon>Euteleostomi</taxon>
        <taxon>Amphibia</taxon>
        <taxon>Batrachia</taxon>
        <taxon>Caudata</taxon>
        <taxon>Salamandroidea</taxon>
        <taxon>Salamandridae</taxon>
        <taxon>Pleurodelinae</taxon>
        <taxon>Pleurodeles</taxon>
    </lineage>
</organism>
<reference evidence="1" key="1">
    <citation type="journal article" date="2022" name="bioRxiv">
        <title>Sequencing and chromosome-scale assembly of the giantPleurodeles waltlgenome.</title>
        <authorList>
            <person name="Brown T."/>
            <person name="Elewa A."/>
            <person name="Iarovenko S."/>
            <person name="Subramanian E."/>
            <person name="Araus A.J."/>
            <person name="Petzold A."/>
            <person name="Susuki M."/>
            <person name="Suzuki K.-i.T."/>
            <person name="Hayashi T."/>
            <person name="Toyoda A."/>
            <person name="Oliveira C."/>
            <person name="Osipova E."/>
            <person name="Leigh N.D."/>
            <person name="Simon A."/>
            <person name="Yun M.H."/>
        </authorList>
    </citation>
    <scope>NUCLEOTIDE SEQUENCE</scope>
    <source>
        <strain evidence="1">20211129_DDA</strain>
        <tissue evidence="1">Liver</tissue>
    </source>
</reference>
<dbReference type="AlphaFoldDB" id="A0AAV7P334"/>
<sequence length="85" mass="10040">MYMSTQHGIKWTLQRDVTHTGNIRRDTEEEWAQDQSYLQKLRELHAQCKEKSQCLAACDYKEYTQIRHDLDDKAGSCFQSTQLLS</sequence>
<dbReference type="EMBL" id="JANPWB010000011">
    <property type="protein sequence ID" value="KAJ1121687.1"/>
    <property type="molecule type" value="Genomic_DNA"/>
</dbReference>
<evidence type="ECO:0000313" key="1">
    <source>
        <dbReference type="EMBL" id="KAJ1121687.1"/>
    </source>
</evidence>
<protein>
    <submittedName>
        <fullName evidence="1">Uncharacterized protein</fullName>
    </submittedName>
</protein>
<comment type="caution">
    <text evidence="1">The sequence shown here is derived from an EMBL/GenBank/DDBJ whole genome shotgun (WGS) entry which is preliminary data.</text>
</comment>